<sequence>MSVSAFIRTLACEGAGIRPFLNDADRAILQLLAADLRAVGNGLNQAVRALNTGRLRTVSDIAASADDARAISLTVAAELSQMTKRAGTARRLGAR</sequence>
<name>A0ABU8L515_9HYPH</name>
<comment type="caution">
    <text evidence="1">The sequence shown here is derived from an EMBL/GenBank/DDBJ whole genome shotgun (WGS) entry which is preliminary data.</text>
</comment>
<evidence type="ECO:0000313" key="1">
    <source>
        <dbReference type="EMBL" id="MEI9412673.1"/>
    </source>
</evidence>
<evidence type="ECO:0000313" key="2">
    <source>
        <dbReference type="Proteomes" id="UP001387293"/>
    </source>
</evidence>
<dbReference type="Proteomes" id="UP001387293">
    <property type="component" value="Unassembled WGS sequence"/>
</dbReference>
<dbReference type="EMBL" id="JAPYKS010000034">
    <property type="protein sequence ID" value="MEI9412673.1"/>
    <property type="molecule type" value="Genomic_DNA"/>
</dbReference>
<accession>A0ABU8L515</accession>
<reference evidence="1 2" key="1">
    <citation type="submission" date="2022-12" db="EMBL/GenBank/DDBJ databases">
        <authorList>
            <person name="Muema E."/>
        </authorList>
    </citation>
    <scope>NUCLEOTIDE SEQUENCE [LARGE SCALE GENOMIC DNA]</scope>
    <source>
        <strain evidence="2">1326</strain>
    </source>
</reference>
<protein>
    <submittedName>
        <fullName evidence="1">Plasmid mobilization relaxosome protein MobC</fullName>
    </submittedName>
</protein>
<keyword evidence="2" id="KW-1185">Reference proteome</keyword>
<organism evidence="1 2">
    <name type="scientific">Mesorhizobium salmacidum</name>
    <dbReference type="NCBI Taxonomy" id="3015171"/>
    <lineage>
        <taxon>Bacteria</taxon>
        <taxon>Pseudomonadati</taxon>
        <taxon>Pseudomonadota</taxon>
        <taxon>Alphaproteobacteria</taxon>
        <taxon>Hyphomicrobiales</taxon>
        <taxon>Phyllobacteriaceae</taxon>
        <taxon>Mesorhizobium</taxon>
    </lineage>
</organism>
<gene>
    <name evidence="1" type="ORF">O7A60_28570</name>
</gene>
<proteinExistence type="predicted"/>